<evidence type="ECO:0000313" key="1">
    <source>
        <dbReference type="EMBL" id="GAA0576245.1"/>
    </source>
</evidence>
<keyword evidence="2" id="KW-1185">Reference proteome</keyword>
<dbReference type="Proteomes" id="UP001500668">
    <property type="component" value="Unassembled WGS sequence"/>
</dbReference>
<sequence>MFAVAAAAFASFGEVGEACAGPGISVTAMVPTAAAATKAPLQDLRILDMSLPHHGVPPSLGADSTGATIDASTSTVLYSRVSCQGRPTAAYPQLHT</sequence>
<protein>
    <submittedName>
        <fullName evidence="1">Uncharacterized protein</fullName>
    </submittedName>
</protein>
<dbReference type="EMBL" id="BAAACA010000001">
    <property type="protein sequence ID" value="GAA0576245.1"/>
    <property type="molecule type" value="Genomic_DNA"/>
</dbReference>
<evidence type="ECO:0000313" key="2">
    <source>
        <dbReference type="Proteomes" id="UP001500668"/>
    </source>
</evidence>
<organism evidence="1 2">
    <name type="scientific">Streptomyces crystallinus</name>
    <dbReference type="NCBI Taxonomy" id="68191"/>
    <lineage>
        <taxon>Bacteria</taxon>
        <taxon>Bacillati</taxon>
        <taxon>Actinomycetota</taxon>
        <taxon>Actinomycetes</taxon>
        <taxon>Kitasatosporales</taxon>
        <taxon>Streptomycetaceae</taxon>
        <taxon>Streptomyces</taxon>
    </lineage>
</organism>
<proteinExistence type="predicted"/>
<comment type="caution">
    <text evidence="1">The sequence shown here is derived from an EMBL/GenBank/DDBJ whole genome shotgun (WGS) entry which is preliminary data.</text>
</comment>
<accession>A0ABN1EWC9</accession>
<gene>
    <name evidence="1" type="ORF">GCM10010394_00900</name>
</gene>
<reference evidence="1 2" key="1">
    <citation type="journal article" date="2019" name="Int. J. Syst. Evol. Microbiol.">
        <title>The Global Catalogue of Microorganisms (GCM) 10K type strain sequencing project: providing services to taxonomists for standard genome sequencing and annotation.</title>
        <authorList>
            <consortium name="The Broad Institute Genomics Platform"/>
            <consortium name="The Broad Institute Genome Sequencing Center for Infectious Disease"/>
            <person name="Wu L."/>
            <person name="Ma J."/>
        </authorList>
    </citation>
    <scope>NUCLEOTIDE SEQUENCE [LARGE SCALE GENOMIC DNA]</scope>
    <source>
        <strain evidence="1 2">JCM 5067</strain>
    </source>
</reference>
<name>A0ABN1EWC9_9ACTN</name>